<dbReference type="Proteomes" id="UP000789342">
    <property type="component" value="Unassembled WGS sequence"/>
</dbReference>
<evidence type="ECO:0000313" key="2">
    <source>
        <dbReference type="Proteomes" id="UP000789342"/>
    </source>
</evidence>
<organism evidence="1 2">
    <name type="scientific">Acaulospora morrowiae</name>
    <dbReference type="NCBI Taxonomy" id="94023"/>
    <lineage>
        <taxon>Eukaryota</taxon>
        <taxon>Fungi</taxon>
        <taxon>Fungi incertae sedis</taxon>
        <taxon>Mucoromycota</taxon>
        <taxon>Glomeromycotina</taxon>
        <taxon>Glomeromycetes</taxon>
        <taxon>Diversisporales</taxon>
        <taxon>Acaulosporaceae</taxon>
        <taxon>Acaulospora</taxon>
    </lineage>
</organism>
<keyword evidence="2" id="KW-1185">Reference proteome</keyword>
<feature type="non-terminal residue" evidence="1">
    <location>
        <position position="403"/>
    </location>
</feature>
<accession>A0A9N9F0X5</accession>
<reference evidence="1" key="1">
    <citation type="submission" date="2021-06" db="EMBL/GenBank/DDBJ databases">
        <authorList>
            <person name="Kallberg Y."/>
            <person name="Tangrot J."/>
            <person name="Rosling A."/>
        </authorList>
    </citation>
    <scope>NUCLEOTIDE SEQUENCE</scope>
    <source>
        <strain evidence="1">CL551</strain>
    </source>
</reference>
<evidence type="ECO:0000313" key="1">
    <source>
        <dbReference type="EMBL" id="CAG8502460.1"/>
    </source>
</evidence>
<gene>
    <name evidence="1" type="ORF">AMORRO_LOCUS3320</name>
</gene>
<dbReference type="OrthoDB" id="2407081at2759"/>
<name>A0A9N9F0X5_9GLOM</name>
<protein>
    <submittedName>
        <fullName evidence="1">2049_t:CDS:1</fullName>
    </submittedName>
</protein>
<comment type="caution">
    <text evidence="1">The sequence shown here is derived from an EMBL/GenBank/DDBJ whole genome shotgun (WGS) entry which is preliminary data.</text>
</comment>
<sequence length="403" mass="46520">MLVAFGISPMEIKLCGRYNEHSVFIDIIRKISFQYGEKGEMAKLILRNHELLLLHISGTTKLHSDDQESVFLTTSQMLFLNSTRPLDEKNSSDVNAFWRNRDNIDILRKRKLWQIESSDLDYIHMRDQQLEKQVKLIRDNTIKAQYIEQTQSRFFETNASVMNISSILNDTEKSHSIIVPNDDSFKTPPPRPREITLTTPQKSTLCDQTMQHLVRHFSVNVNKQCVIMKAEKVDTFPKEIRNWLVDVLSSEKGAFENAIMSTPNPDHPFREVCKNILFDLGAKMLFPEFDLTLHKVDGIGFKVSSNKEIVFIEVSGGSEDPVLKHVREDTEKLIKEAMMPFSFEEVEKFIEVFELLYALVDDGLKNQSSSLKKIMLSDSISNGPTVRDWIWVPNTNSTWENTE</sequence>
<proteinExistence type="predicted"/>
<dbReference type="AlphaFoldDB" id="A0A9N9F0X5"/>
<dbReference type="EMBL" id="CAJVPV010001600">
    <property type="protein sequence ID" value="CAG8502460.1"/>
    <property type="molecule type" value="Genomic_DNA"/>
</dbReference>